<dbReference type="GO" id="GO:0005524">
    <property type="term" value="F:ATP binding"/>
    <property type="evidence" value="ECO:0007669"/>
    <property type="project" value="UniProtKB-KW"/>
</dbReference>
<comment type="similarity">
    <text evidence="1">Belongs to the ABC transporter superfamily.</text>
</comment>
<dbReference type="SUPFAM" id="SSF52540">
    <property type="entry name" value="P-loop containing nucleoside triphosphate hydrolases"/>
    <property type="match status" value="1"/>
</dbReference>
<keyword evidence="4 7" id="KW-0067">ATP-binding</keyword>
<proteinExistence type="inferred from homology"/>
<dbReference type="PANTHER" id="PTHR46743:SF2">
    <property type="entry name" value="TEICHOIC ACIDS EXPORT ATP-BINDING PROTEIN TAGH"/>
    <property type="match status" value="1"/>
</dbReference>
<dbReference type="Pfam" id="PF00005">
    <property type="entry name" value="ABC_tran"/>
    <property type="match status" value="1"/>
</dbReference>
<evidence type="ECO:0000256" key="1">
    <source>
        <dbReference type="ARBA" id="ARBA00005417"/>
    </source>
</evidence>
<dbReference type="InterPro" id="IPR027417">
    <property type="entry name" value="P-loop_NTPase"/>
</dbReference>
<reference evidence="7 8" key="1">
    <citation type="submission" date="2019-04" db="EMBL/GenBank/DDBJ databases">
        <title>Microbes associate with the intestines of laboratory mice.</title>
        <authorList>
            <person name="Navarre W."/>
            <person name="Wong E."/>
            <person name="Huang K.C."/>
            <person name="Tropini C."/>
            <person name="Ng K."/>
            <person name="Yu B."/>
        </authorList>
    </citation>
    <scope>NUCLEOTIDE SEQUENCE [LARGE SCALE GENOMIC DNA]</scope>
    <source>
        <strain evidence="7 8">NM48_B13</strain>
    </source>
</reference>
<dbReference type="Proteomes" id="UP000309454">
    <property type="component" value="Unassembled WGS sequence"/>
</dbReference>
<dbReference type="GO" id="GO:0016887">
    <property type="term" value="F:ATP hydrolysis activity"/>
    <property type="evidence" value="ECO:0007669"/>
    <property type="project" value="InterPro"/>
</dbReference>
<sequence>MSSNEAEVKAPAAQPVDEKSSEKAVAVTPEDHRKTGVSDEVVVKFDHVTKTYTLYKSDKGRLLGVFGIQRPGSYLGTVNANNDLSFTIRRGEAVAFLGRNGAGKSTALKMITGVVFPTTGNVNVGGRVSALLELTAGFDMNLTGRENIGLRGQIMGLTNEEIAELEPKVIDFADLGLYIDQPMRTYSSGMKARLGFGFAVSTDPEILVVDEALSVGDKAFQQKCLKRIREIMMDENVTVLFVSHSSNTVKEFCSRGIVLDHGTQVFDGPIEEAIEFYEKNY</sequence>
<comment type="caution">
    <text evidence="7">The sequence shown here is derived from an EMBL/GenBank/DDBJ whole genome shotgun (WGS) entry which is preliminary data.</text>
</comment>
<organism evidence="7 8">
    <name type="scientific">Parvibacter caecicola</name>
    <dbReference type="NCBI Taxonomy" id="747645"/>
    <lineage>
        <taxon>Bacteria</taxon>
        <taxon>Bacillati</taxon>
        <taxon>Actinomycetota</taxon>
        <taxon>Coriobacteriia</taxon>
        <taxon>Coriobacteriales</taxon>
        <taxon>Coriobacteriaceae</taxon>
        <taxon>Parvibacter</taxon>
    </lineage>
</organism>
<dbReference type="PANTHER" id="PTHR46743">
    <property type="entry name" value="TEICHOIC ACIDS EXPORT ATP-BINDING PROTEIN TAGH"/>
    <property type="match status" value="1"/>
</dbReference>
<dbReference type="InterPro" id="IPR015860">
    <property type="entry name" value="ABC_transpr_TagH-like"/>
</dbReference>
<dbReference type="OrthoDB" id="9778870at2"/>
<dbReference type="CDD" id="cd03220">
    <property type="entry name" value="ABC_KpsT_Wzt"/>
    <property type="match status" value="1"/>
</dbReference>
<evidence type="ECO:0000313" key="8">
    <source>
        <dbReference type="Proteomes" id="UP000309454"/>
    </source>
</evidence>
<keyword evidence="8" id="KW-1185">Reference proteome</keyword>
<dbReference type="InterPro" id="IPR003439">
    <property type="entry name" value="ABC_transporter-like_ATP-bd"/>
</dbReference>
<evidence type="ECO:0000256" key="5">
    <source>
        <dbReference type="SAM" id="MobiDB-lite"/>
    </source>
</evidence>
<accession>A0A4T9TBZ7</accession>
<dbReference type="InterPro" id="IPR050683">
    <property type="entry name" value="Bact_Polysacc_Export_ATP-bd"/>
</dbReference>
<dbReference type="AlphaFoldDB" id="A0A4T9TBZ7"/>
<feature type="domain" description="ABC transporter" evidence="6">
    <location>
        <begin position="43"/>
        <end position="281"/>
    </location>
</feature>
<dbReference type="PROSITE" id="PS50893">
    <property type="entry name" value="ABC_TRANSPORTER_2"/>
    <property type="match status" value="1"/>
</dbReference>
<evidence type="ECO:0000256" key="4">
    <source>
        <dbReference type="ARBA" id="ARBA00022840"/>
    </source>
</evidence>
<name>A0A4T9TBZ7_9ACTN</name>
<keyword evidence="3" id="KW-0547">Nucleotide-binding</keyword>
<dbReference type="Gene3D" id="3.40.50.300">
    <property type="entry name" value="P-loop containing nucleotide triphosphate hydrolases"/>
    <property type="match status" value="1"/>
</dbReference>
<evidence type="ECO:0000256" key="2">
    <source>
        <dbReference type="ARBA" id="ARBA00022448"/>
    </source>
</evidence>
<evidence type="ECO:0000256" key="3">
    <source>
        <dbReference type="ARBA" id="ARBA00022741"/>
    </source>
</evidence>
<gene>
    <name evidence="7" type="ORF">E5982_03760</name>
</gene>
<dbReference type="RefSeq" id="WP_136845497.1">
    <property type="nucleotide sequence ID" value="NZ_CANSLK010000060.1"/>
</dbReference>
<dbReference type="InterPro" id="IPR003593">
    <property type="entry name" value="AAA+_ATPase"/>
</dbReference>
<protein>
    <submittedName>
        <fullName evidence="7">ABC transporter ATP-binding protein</fullName>
    </submittedName>
</protein>
<dbReference type="SMART" id="SM00382">
    <property type="entry name" value="AAA"/>
    <property type="match status" value="1"/>
</dbReference>
<dbReference type="EMBL" id="SSTM01000002">
    <property type="protein sequence ID" value="TJW11333.1"/>
    <property type="molecule type" value="Genomic_DNA"/>
</dbReference>
<dbReference type="GO" id="GO:0140359">
    <property type="term" value="F:ABC-type transporter activity"/>
    <property type="evidence" value="ECO:0007669"/>
    <property type="project" value="InterPro"/>
</dbReference>
<keyword evidence="2" id="KW-0813">Transport</keyword>
<evidence type="ECO:0000259" key="6">
    <source>
        <dbReference type="PROSITE" id="PS50893"/>
    </source>
</evidence>
<dbReference type="GO" id="GO:0016020">
    <property type="term" value="C:membrane"/>
    <property type="evidence" value="ECO:0007669"/>
    <property type="project" value="InterPro"/>
</dbReference>
<feature type="region of interest" description="Disordered" evidence="5">
    <location>
        <begin position="1"/>
        <end position="32"/>
    </location>
</feature>
<evidence type="ECO:0000313" key="7">
    <source>
        <dbReference type="EMBL" id="TJW11333.1"/>
    </source>
</evidence>